<evidence type="ECO:0000313" key="1">
    <source>
        <dbReference type="EMBL" id="MFC6952580.1"/>
    </source>
</evidence>
<comment type="caution">
    <text evidence="1">The sequence shown here is derived from an EMBL/GenBank/DDBJ whole genome shotgun (WGS) entry which is preliminary data.</text>
</comment>
<dbReference type="RefSeq" id="WP_336349547.1">
    <property type="nucleotide sequence ID" value="NZ_JAZAQL010000001.1"/>
</dbReference>
<evidence type="ECO:0000313" key="2">
    <source>
        <dbReference type="Proteomes" id="UP001596395"/>
    </source>
</evidence>
<dbReference type="AlphaFoldDB" id="A0ABD5VEI0"/>
<protein>
    <submittedName>
        <fullName evidence="1">DUF429 domain-containing protein</fullName>
    </submittedName>
</protein>
<gene>
    <name evidence="1" type="ORF">ACFQGB_06860</name>
</gene>
<reference evidence="1 2" key="1">
    <citation type="journal article" date="2019" name="Int. J. Syst. Evol. Microbiol.">
        <title>The Global Catalogue of Microorganisms (GCM) 10K type strain sequencing project: providing services to taxonomists for standard genome sequencing and annotation.</title>
        <authorList>
            <consortium name="The Broad Institute Genomics Platform"/>
            <consortium name="The Broad Institute Genome Sequencing Center for Infectious Disease"/>
            <person name="Wu L."/>
            <person name="Ma J."/>
        </authorList>
    </citation>
    <scope>NUCLEOTIDE SEQUENCE [LARGE SCALE GENOMIC DNA]</scope>
    <source>
        <strain evidence="1 2">GX26</strain>
    </source>
</reference>
<proteinExistence type="predicted"/>
<dbReference type="EMBL" id="JBHSXN010000001">
    <property type="protein sequence ID" value="MFC6952580.1"/>
    <property type="molecule type" value="Genomic_DNA"/>
</dbReference>
<sequence>MPEHVAVGVDAAPDGWVAVQYHDREYASVHRYADTDADGSAFRALWTDLWSDLETVDAEHLTVLVDVPIGLPDDDPAREPEVQARKRLENRQSSVFNVPIREILDEDDYATANATQKECVDKGLMQQTFNITHRIREVDSVLRDDAATEATQDRIREAHPEVCFWALNDHQDMRFSKSSQPAAAYWERVDALAAVHPDVTDDHGDRRSAFHDALADAGSALLDWDDPALSNDDLLDAFALAVTASSLTGEFQTLPDDPGEDEEGLRMEMVYAHPES</sequence>
<accession>A0ABD5VEI0</accession>
<keyword evidence="2" id="KW-1185">Reference proteome</keyword>
<organism evidence="1 2">
    <name type="scientific">Halorubellus litoreus</name>
    <dbReference type="NCBI Taxonomy" id="755308"/>
    <lineage>
        <taxon>Archaea</taxon>
        <taxon>Methanobacteriati</taxon>
        <taxon>Methanobacteriota</taxon>
        <taxon>Stenosarchaea group</taxon>
        <taxon>Halobacteria</taxon>
        <taxon>Halobacteriales</taxon>
        <taxon>Halorubellaceae</taxon>
        <taxon>Halorubellus</taxon>
    </lineage>
</organism>
<dbReference type="InterPro" id="IPR007362">
    <property type="entry name" value="DUF429"/>
</dbReference>
<dbReference type="Pfam" id="PF04250">
    <property type="entry name" value="DUF429"/>
    <property type="match status" value="1"/>
</dbReference>
<dbReference type="Proteomes" id="UP001596395">
    <property type="component" value="Unassembled WGS sequence"/>
</dbReference>
<name>A0ABD5VEI0_9EURY</name>